<dbReference type="PANTHER" id="PTHR32319">
    <property type="entry name" value="BACTERIAL HEMOLYSIN-LIKE PROTEIN"/>
    <property type="match status" value="1"/>
</dbReference>
<dbReference type="GO" id="GO:0008168">
    <property type="term" value="F:methyltransferase activity"/>
    <property type="evidence" value="ECO:0007669"/>
    <property type="project" value="InterPro"/>
</dbReference>
<protein>
    <submittedName>
        <fullName evidence="5">Hemolysin</fullName>
    </submittedName>
</protein>
<keyword evidence="6" id="KW-1185">Reference proteome</keyword>
<dbReference type="InterPro" id="IPR004538">
    <property type="entry name" value="Hemolysin_A/TlyA"/>
</dbReference>
<evidence type="ECO:0000259" key="4">
    <source>
        <dbReference type="SMART" id="SM00363"/>
    </source>
</evidence>
<dbReference type="CDD" id="cd00165">
    <property type="entry name" value="S4"/>
    <property type="match status" value="1"/>
</dbReference>
<dbReference type="SUPFAM" id="SSF53335">
    <property type="entry name" value="S-adenosyl-L-methionine-dependent methyltransferases"/>
    <property type="match status" value="1"/>
</dbReference>
<feature type="domain" description="RNA-binding S4" evidence="4">
    <location>
        <begin position="3"/>
        <end position="66"/>
    </location>
</feature>
<reference evidence="5 6" key="1">
    <citation type="submission" date="2012-02" db="EMBL/GenBank/DDBJ databases">
        <title>Whole genome shotgun sequence of Mobilicoccus pelagius NBRC 104925.</title>
        <authorList>
            <person name="Yoshida Y."/>
            <person name="Hosoyama A."/>
            <person name="Tsuchikane K."/>
            <person name="Katsumata H."/>
            <person name="Yamazaki S."/>
            <person name="Fujita N."/>
        </authorList>
    </citation>
    <scope>NUCLEOTIDE SEQUENCE [LARGE SCALE GENOMIC DNA]</scope>
    <source>
        <strain evidence="5 6">NBRC 104925</strain>
    </source>
</reference>
<dbReference type="SUPFAM" id="SSF55174">
    <property type="entry name" value="Alpha-L RNA-binding motif"/>
    <property type="match status" value="1"/>
</dbReference>
<evidence type="ECO:0000313" key="6">
    <source>
        <dbReference type="Proteomes" id="UP000004367"/>
    </source>
</evidence>
<dbReference type="GO" id="GO:0003723">
    <property type="term" value="F:RNA binding"/>
    <property type="evidence" value="ECO:0007669"/>
    <property type="project" value="UniProtKB-KW"/>
</dbReference>
<dbReference type="SMART" id="SM00363">
    <property type="entry name" value="S4"/>
    <property type="match status" value="1"/>
</dbReference>
<evidence type="ECO:0000256" key="2">
    <source>
        <dbReference type="ARBA" id="ARBA00029460"/>
    </source>
</evidence>
<proteinExistence type="inferred from homology"/>
<dbReference type="STRING" id="1089455.MOPEL_130_02360"/>
<comment type="similarity">
    <text evidence="2">Belongs to the TlyA family.</text>
</comment>
<evidence type="ECO:0000313" key="5">
    <source>
        <dbReference type="EMBL" id="GAB49629.1"/>
    </source>
</evidence>
<organism evidence="5 6">
    <name type="scientific">Mobilicoccus pelagius NBRC 104925</name>
    <dbReference type="NCBI Taxonomy" id="1089455"/>
    <lineage>
        <taxon>Bacteria</taxon>
        <taxon>Bacillati</taxon>
        <taxon>Actinomycetota</taxon>
        <taxon>Actinomycetes</taxon>
        <taxon>Micrococcales</taxon>
        <taxon>Dermatophilaceae</taxon>
        <taxon>Mobilicoccus</taxon>
    </lineage>
</organism>
<keyword evidence="1 3" id="KW-0694">RNA-binding</keyword>
<dbReference type="AlphaFoldDB" id="H5UV71"/>
<dbReference type="Pfam" id="PF01479">
    <property type="entry name" value="S4"/>
    <property type="match status" value="1"/>
</dbReference>
<evidence type="ECO:0000256" key="3">
    <source>
        <dbReference type="PROSITE-ProRule" id="PRU00182"/>
    </source>
</evidence>
<dbReference type="InterPro" id="IPR047048">
    <property type="entry name" value="TlyA"/>
</dbReference>
<gene>
    <name evidence="5" type="primary">tlyA</name>
    <name evidence="5" type="ORF">MOPEL_130_02360</name>
</gene>
<dbReference type="InterPro" id="IPR002942">
    <property type="entry name" value="S4_RNA-bd"/>
</dbReference>
<dbReference type="PANTHER" id="PTHR32319:SF0">
    <property type="entry name" value="BACTERIAL HEMOLYSIN-LIKE PROTEIN"/>
    <property type="match status" value="1"/>
</dbReference>
<dbReference type="CDD" id="cd02440">
    <property type="entry name" value="AdoMet_MTases"/>
    <property type="match status" value="1"/>
</dbReference>
<dbReference type="InterPro" id="IPR029063">
    <property type="entry name" value="SAM-dependent_MTases_sf"/>
</dbReference>
<name>H5UV71_9MICO</name>
<sequence length="266" mass="28057">MNMRLDVHLVEAGLARSRGQARDLVASGAVTVDGRVARRPAAPVTADSVVEVASDDARRWVGRAALKLVGALEAFPEFAATIPGARCVDVGASTGGFTQVLLENGASHVVAIDVGHHQLAAPVRDDPRVEDRSGLNVREVTTDDVAPCDVLVADLSFISLTLVADVLRALLTGRGQAVLLVKPQFEVGRHRLGKAGVVRSASDRREALVHVVETLRAAGLAPSGLAPSPTPGTTGNREYLLWIGGRTTLDPREVLTRADVLIDEEV</sequence>
<dbReference type="GO" id="GO:0032259">
    <property type="term" value="P:methylation"/>
    <property type="evidence" value="ECO:0007669"/>
    <property type="project" value="InterPro"/>
</dbReference>
<dbReference type="Proteomes" id="UP000004367">
    <property type="component" value="Unassembled WGS sequence"/>
</dbReference>
<dbReference type="InterPro" id="IPR002877">
    <property type="entry name" value="RNA_MeTrfase_FtsJ_dom"/>
</dbReference>
<dbReference type="EMBL" id="BAFE01000089">
    <property type="protein sequence ID" value="GAB49629.1"/>
    <property type="molecule type" value="Genomic_DNA"/>
</dbReference>
<dbReference type="eggNOG" id="COG1189">
    <property type="taxonomic scope" value="Bacteria"/>
</dbReference>
<dbReference type="PROSITE" id="PS50889">
    <property type="entry name" value="S4"/>
    <property type="match status" value="1"/>
</dbReference>
<accession>H5UV71</accession>
<comment type="caution">
    <text evidence="5">The sequence shown here is derived from an EMBL/GenBank/DDBJ whole genome shotgun (WGS) entry which is preliminary data.</text>
</comment>
<dbReference type="InterPro" id="IPR036986">
    <property type="entry name" value="S4_RNA-bd_sf"/>
</dbReference>
<dbReference type="Pfam" id="PF01728">
    <property type="entry name" value="FtsJ"/>
    <property type="match status" value="1"/>
</dbReference>
<dbReference type="PIRSF" id="PIRSF005578">
    <property type="entry name" value="TlyA"/>
    <property type="match status" value="1"/>
</dbReference>
<dbReference type="Gene3D" id="3.10.290.10">
    <property type="entry name" value="RNA-binding S4 domain"/>
    <property type="match status" value="1"/>
</dbReference>
<dbReference type="Gene3D" id="3.40.50.150">
    <property type="entry name" value="Vaccinia Virus protein VP39"/>
    <property type="match status" value="1"/>
</dbReference>
<evidence type="ECO:0000256" key="1">
    <source>
        <dbReference type="ARBA" id="ARBA00022884"/>
    </source>
</evidence>